<dbReference type="PANTHER" id="PTHR42951:SF4">
    <property type="entry name" value="ACYL-COENZYME A THIOESTERASE MBLAC2"/>
    <property type="match status" value="1"/>
</dbReference>
<protein>
    <submittedName>
        <fullName evidence="2">MBL fold metallo-hydrolase</fullName>
        <ecNumber evidence="2">3.-.-.-</ecNumber>
    </submittedName>
</protein>
<dbReference type="InterPro" id="IPR036866">
    <property type="entry name" value="RibonucZ/Hydroxyglut_hydro"/>
</dbReference>
<proteinExistence type="predicted"/>
<dbReference type="Gene3D" id="3.60.15.10">
    <property type="entry name" value="Ribonuclease Z/Hydroxyacylglutathione hydrolase-like"/>
    <property type="match status" value="1"/>
</dbReference>
<name>A0ABV6Z2V1_UNCC1</name>
<keyword evidence="3" id="KW-1185">Reference proteome</keyword>
<evidence type="ECO:0000259" key="1">
    <source>
        <dbReference type="SMART" id="SM00849"/>
    </source>
</evidence>
<dbReference type="PANTHER" id="PTHR42951">
    <property type="entry name" value="METALLO-BETA-LACTAMASE DOMAIN-CONTAINING"/>
    <property type="match status" value="1"/>
</dbReference>
<gene>
    <name evidence="2" type="ORF">ACFL27_21360</name>
</gene>
<dbReference type="EMBL" id="JBHPBY010000361">
    <property type="protein sequence ID" value="MFC1852755.1"/>
    <property type="molecule type" value="Genomic_DNA"/>
</dbReference>
<dbReference type="SUPFAM" id="SSF56281">
    <property type="entry name" value="Metallo-hydrolase/oxidoreductase"/>
    <property type="match status" value="1"/>
</dbReference>
<dbReference type="GO" id="GO:0016787">
    <property type="term" value="F:hydrolase activity"/>
    <property type="evidence" value="ECO:0007669"/>
    <property type="project" value="UniProtKB-KW"/>
</dbReference>
<dbReference type="EC" id="3.-.-.-" evidence="2"/>
<evidence type="ECO:0000313" key="2">
    <source>
        <dbReference type="EMBL" id="MFC1852755.1"/>
    </source>
</evidence>
<dbReference type="SMART" id="SM00849">
    <property type="entry name" value="Lactamase_B"/>
    <property type="match status" value="1"/>
</dbReference>
<comment type="caution">
    <text evidence="2">The sequence shown here is derived from an EMBL/GenBank/DDBJ whole genome shotgun (WGS) entry which is preliminary data.</text>
</comment>
<dbReference type="Proteomes" id="UP001594351">
    <property type="component" value="Unassembled WGS sequence"/>
</dbReference>
<organism evidence="2 3">
    <name type="scientific">candidate division CSSED10-310 bacterium</name>
    <dbReference type="NCBI Taxonomy" id="2855610"/>
    <lineage>
        <taxon>Bacteria</taxon>
        <taxon>Bacteria division CSSED10-310</taxon>
    </lineage>
</organism>
<reference evidence="2 3" key="1">
    <citation type="submission" date="2024-09" db="EMBL/GenBank/DDBJ databases">
        <title>Laminarin stimulates single cell rates of sulfate reduction while oxygen inhibits transcriptomic activity in coastal marine sediment.</title>
        <authorList>
            <person name="Lindsay M."/>
            <person name="Orcutt B."/>
            <person name="Emerson D."/>
            <person name="Stepanauskas R."/>
            <person name="D'Angelo T."/>
        </authorList>
    </citation>
    <scope>NUCLEOTIDE SEQUENCE [LARGE SCALE GENOMIC DNA]</scope>
    <source>
        <strain evidence="2">SAG AM-311-K15</strain>
    </source>
</reference>
<dbReference type="CDD" id="cd06262">
    <property type="entry name" value="metallo-hydrolase-like_MBL-fold"/>
    <property type="match status" value="1"/>
</dbReference>
<feature type="domain" description="Metallo-beta-lactamase" evidence="1">
    <location>
        <begin position="12"/>
        <end position="193"/>
    </location>
</feature>
<dbReference type="InterPro" id="IPR050855">
    <property type="entry name" value="NDM-1-like"/>
</dbReference>
<dbReference type="InterPro" id="IPR001279">
    <property type="entry name" value="Metallo-B-lactamas"/>
</dbReference>
<evidence type="ECO:0000313" key="3">
    <source>
        <dbReference type="Proteomes" id="UP001594351"/>
    </source>
</evidence>
<accession>A0ABV6Z2V1</accession>
<keyword evidence="2" id="KW-0378">Hydrolase</keyword>
<sequence length="211" mass="23352">MVGGPDLSASSDASIYLVDGSERAVLIDAGTGTAFDKVRQLIKKTNVSPAKISHLILTHCHVDHSAGIPQFRKWFGLRIIAHQRCADILEKGNDRRTGAAWYGIQLPAMNIDETFQGDDYRISVGDTELVCIYTPGHSPGSISVFLDRDGVRILFGQDIHGPILTELDSNEKLWQASLKRLLSLEADILCEGHYGIFQPRSEVTRFIESFL</sequence>
<dbReference type="Pfam" id="PF00753">
    <property type="entry name" value="Lactamase_B"/>
    <property type="match status" value="1"/>
</dbReference>